<keyword evidence="3" id="KW-0808">Transferase</keyword>
<dbReference type="Pfam" id="PF00069">
    <property type="entry name" value="Pkinase"/>
    <property type="match status" value="1"/>
</dbReference>
<dbReference type="EMBL" id="SNRW01015295">
    <property type="protein sequence ID" value="KAA6370529.1"/>
    <property type="molecule type" value="Genomic_DNA"/>
</dbReference>
<keyword evidence="1" id="KW-0472">Membrane</keyword>
<organism evidence="3 4">
    <name type="scientific">Streblomastix strix</name>
    <dbReference type="NCBI Taxonomy" id="222440"/>
    <lineage>
        <taxon>Eukaryota</taxon>
        <taxon>Metamonada</taxon>
        <taxon>Preaxostyla</taxon>
        <taxon>Oxymonadida</taxon>
        <taxon>Streblomastigidae</taxon>
        <taxon>Streblomastix</taxon>
    </lineage>
</organism>
<dbReference type="InterPro" id="IPR045269">
    <property type="entry name" value="Atg1-like"/>
</dbReference>
<dbReference type="PROSITE" id="PS50011">
    <property type="entry name" value="PROTEIN_KINASE_DOM"/>
    <property type="match status" value="1"/>
</dbReference>
<dbReference type="Proteomes" id="UP000324800">
    <property type="component" value="Unassembled WGS sequence"/>
</dbReference>
<comment type="caution">
    <text evidence="3">The sequence shown here is derived from an EMBL/GenBank/DDBJ whole genome shotgun (WGS) entry which is preliminary data.</text>
</comment>
<dbReference type="GO" id="GO:0005524">
    <property type="term" value="F:ATP binding"/>
    <property type="evidence" value="ECO:0007669"/>
    <property type="project" value="InterPro"/>
</dbReference>
<evidence type="ECO:0000256" key="1">
    <source>
        <dbReference type="SAM" id="Phobius"/>
    </source>
</evidence>
<protein>
    <submittedName>
        <fullName evidence="3">Putative CAMK family protein kinase</fullName>
    </submittedName>
</protein>
<dbReference type="CDD" id="cd14014">
    <property type="entry name" value="STKc_PknB_like"/>
    <property type="match status" value="1"/>
</dbReference>
<keyword evidence="3" id="KW-0418">Kinase</keyword>
<dbReference type="OrthoDB" id="68483at2759"/>
<sequence>MLKSFPNLDNFIFILFKLGQGGFGVFAKIFYMKVDYIKFQIFKSVYQAHRLEVGVVAAKVVNNDDFQAGEWDTAGILNNDPDQVSPFFVRSILYRKFEYYTVILMEFANLGSVQNLVEQRKTLPIPIVRTIMLQILNGIQYIHSKGIIHKDIKPSNILMHSPPGCGRVILKITDFGEAVIKQDNLNPPYVNVAGTDVYMPPEEIFAFGTGQFFADEKIDVWSAGIVFYQILTHTFPFKSTKIEDIKEFMSRQILERPDSIDNDILWNLIDRMLTFNPYFRVSANDALQHPFFTNEQATTEITDEQNELALKAQEAYQNGDLNVTQYETYPMFVFPLTEVQKIVGNVDPVQEDRDTKRIISEFQKSNEVKFDKN</sequence>
<dbReference type="SMART" id="SM00220">
    <property type="entry name" value="S_TKc"/>
    <property type="match status" value="1"/>
</dbReference>
<dbReference type="PROSITE" id="PS00108">
    <property type="entry name" value="PROTEIN_KINASE_ST"/>
    <property type="match status" value="1"/>
</dbReference>
<dbReference type="InterPro" id="IPR008271">
    <property type="entry name" value="Ser/Thr_kinase_AS"/>
</dbReference>
<dbReference type="GO" id="GO:0004674">
    <property type="term" value="F:protein serine/threonine kinase activity"/>
    <property type="evidence" value="ECO:0007669"/>
    <property type="project" value="InterPro"/>
</dbReference>
<dbReference type="Gene3D" id="1.10.510.10">
    <property type="entry name" value="Transferase(Phosphotransferase) domain 1"/>
    <property type="match status" value="1"/>
</dbReference>
<dbReference type="InterPro" id="IPR011009">
    <property type="entry name" value="Kinase-like_dom_sf"/>
</dbReference>
<evidence type="ECO:0000313" key="3">
    <source>
        <dbReference type="EMBL" id="KAA6370529.1"/>
    </source>
</evidence>
<dbReference type="PANTHER" id="PTHR24348">
    <property type="entry name" value="SERINE/THREONINE-PROTEIN KINASE UNC-51-RELATED"/>
    <property type="match status" value="1"/>
</dbReference>
<dbReference type="GO" id="GO:0010506">
    <property type="term" value="P:regulation of autophagy"/>
    <property type="evidence" value="ECO:0007669"/>
    <property type="project" value="InterPro"/>
</dbReference>
<name>A0A5J4UIX9_9EUKA</name>
<reference evidence="3 4" key="1">
    <citation type="submission" date="2019-03" db="EMBL/GenBank/DDBJ databases">
        <title>Single cell metagenomics reveals metabolic interactions within the superorganism composed of flagellate Streblomastix strix and complex community of Bacteroidetes bacteria on its surface.</title>
        <authorList>
            <person name="Treitli S.C."/>
            <person name="Kolisko M."/>
            <person name="Husnik F."/>
            <person name="Keeling P."/>
            <person name="Hampl V."/>
        </authorList>
    </citation>
    <scope>NUCLEOTIDE SEQUENCE [LARGE SCALE GENOMIC DNA]</scope>
    <source>
        <strain evidence="3">ST1C</strain>
    </source>
</reference>
<accession>A0A5J4UIX9</accession>
<evidence type="ECO:0000313" key="4">
    <source>
        <dbReference type="Proteomes" id="UP000324800"/>
    </source>
</evidence>
<dbReference type="InterPro" id="IPR000719">
    <property type="entry name" value="Prot_kinase_dom"/>
</dbReference>
<gene>
    <name evidence="3" type="ORF">EZS28_033944</name>
</gene>
<feature type="transmembrane region" description="Helical" evidence="1">
    <location>
        <begin position="12"/>
        <end position="31"/>
    </location>
</feature>
<keyword evidence="1" id="KW-1133">Transmembrane helix</keyword>
<evidence type="ECO:0000259" key="2">
    <source>
        <dbReference type="PROSITE" id="PS50011"/>
    </source>
</evidence>
<feature type="domain" description="Protein kinase" evidence="2">
    <location>
        <begin position="12"/>
        <end position="292"/>
    </location>
</feature>
<feature type="non-terminal residue" evidence="3">
    <location>
        <position position="373"/>
    </location>
</feature>
<dbReference type="SUPFAM" id="SSF56112">
    <property type="entry name" value="Protein kinase-like (PK-like)"/>
    <property type="match status" value="1"/>
</dbReference>
<dbReference type="AlphaFoldDB" id="A0A5J4UIX9"/>
<keyword evidence="1" id="KW-0812">Transmembrane</keyword>
<dbReference type="GO" id="GO:0005737">
    <property type="term" value="C:cytoplasm"/>
    <property type="evidence" value="ECO:0007669"/>
    <property type="project" value="TreeGrafter"/>
</dbReference>
<proteinExistence type="predicted"/>